<keyword evidence="2" id="KW-1185">Reference proteome</keyword>
<evidence type="ECO:0000313" key="2">
    <source>
        <dbReference type="Proteomes" id="UP000319143"/>
    </source>
</evidence>
<gene>
    <name evidence="1" type="ORF">Poly41_09420</name>
</gene>
<name>A0A5C6DYX4_9BACT</name>
<protein>
    <submittedName>
        <fullName evidence="1">Uncharacterized protein</fullName>
    </submittedName>
</protein>
<comment type="caution">
    <text evidence="1">The sequence shown here is derived from an EMBL/GenBank/DDBJ whole genome shotgun (WGS) entry which is preliminary data.</text>
</comment>
<reference evidence="1 2" key="1">
    <citation type="submission" date="2019-02" db="EMBL/GenBank/DDBJ databases">
        <title>Deep-cultivation of Planctomycetes and their phenomic and genomic characterization uncovers novel biology.</title>
        <authorList>
            <person name="Wiegand S."/>
            <person name="Jogler M."/>
            <person name="Boedeker C."/>
            <person name="Pinto D."/>
            <person name="Vollmers J."/>
            <person name="Rivas-Marin E."/>
            <person name="Kohn T."/>
            <person name="Peeters S.H."/>
            <person name="Heuer A."/>
            <person name="Rast P."/>
            <person name="Oberbeckmann S."/>
            <person name="Bunk B."/>
            <person name="Jeske O."/>
            <person name="Meyerdierks A."/>
            <person name="Storesund J.E."/>
            <person name="Kallscheuer N."/>
            <person name="Luecker S."/>
            <person name="Lage O.M."/>
            <person name="Pohl T."/>
            <person name="Merkel B.J."/>
            <person name="Hornburger P."/>
            <person name="Mueller R.-W."/>
            <person name="Bruemmer F."/>
            <person name="Labrenz M."/>
            <person name="Spormann A.M."/>
            <person name="Op Den Camp H."/>
            <person name="Overmann J."/>
            <person name="Amann R."/>
            <person name="Jetten M.S.M."/>
            <person name="Mascher T."/>
            <person name="Medema M.H."/>
            <person name="Devos D.P."/>
            <person name="Kaster A.-K."/>
            <person name="Ovreas L."/>
            <person name="Rohde M."/>
            <person name="Galperin M.Y."/>
            <person name="Jogler C."/>
        </authorList>
    </citation>
    <scope>NUCLEOTIDE SEQUENCE [LARGE SCALE GENOMIC DNA]</scope>
    <source>
        <strain evidence="1 2">Poly41</strain>
    </source>
</reference>
<sequence length="136" mass="15794">MVDEITHPSSRCGVIVLTISKWFVNRIEEHFNESDFQSILTKNELQNGIANAFQKIRVFRCACLFERDRFAVNAGIDVNDASRQREFDSGRNGFEWLLDAPLLVLLALAIFPAKELHNLSWNYRRRKLSVRDVPTR</sequence>
<dbReference type="AlphaFoldDB" id="A0A5C6DYX4"/>
<dbReference type="EMBL" id="SJPV01000001">
    <property type="protein sequence ID" value="TWU42643.1"/>
    <property type="molecule type" value="Genomic_DNA"/>
</dbReference>
<accession>A0A5C6DYX4</accession>
<dbReference type="Proteomes" id="UP000319143">
    <property type="component" value="Unassembled WGS sequence"/>
</dbReference>
<proteinExistence type="predicted"/>
<organism evidence="1 2">
    <name type="scientific">Novipirellula artificiosorum</name>
    <dbReference type="NCBI Taxonomy" id="2528016"/>
    <lineage>
        <taxon>Bacteria</taxon>
        <taxon>Pseudomonadati</taxon>
        <taxon>Planctomycetota</taxon>
        <taxon>Planctomycetia</taxon>
        <taxon>Pirellulales</taxon>
        <taxon>Pirellulaceae</taxon>
        <taxon>Novipirellula</taxon>
    </lineage>
</organism>
<evidence type="ECO:0000313" key="1">
    <source>
        <dbReference type="EMBL" id="TWU42643.1"/>
    </source>
</evidence>